<proteinExistence type="predicted"/>
<evidence type="ECO:0000313" key="2">
    <source>
        <dbReference type="EMBL" id="MCV2885307.1"/>
    </source>
</evidence>
<dbReference type="Gene3D" id="2.30.330.10">
    <property type="entry name" value="SpoA-like"/>
    <property type="match status" value="1"/>
</dbReference>
<protein>
    <submittedName>
        <fullName evidence="2">FliM/FliN family flagellar motor C-terminal domain-containing protein</fullName>
    </submittedName>
</protein>
<dbReference type="Proteomes" id="UP001652504">
    <property type="component" value="Unassembled WGS sequence"/>
</dbReference>
<sequence>MSTSQCNTLSRSAQIKIESGIKEKLNPWLMKWIANCTPRYEFAWNNRIFGDARPKELTPELQHQDWQTLVSYIFGEALSSDNIAPNKIEQLIEKCRNDLFSALGWRESKDVHTQISCCINVVLTPSVALTILLPEPTVSSMRKGASQPTLSGNMKHISQDVINAQKVKLDVTAQTQPMSLDKLGQLKVGERIPLNHKYDEPFTLVCNGETYAQGYLAKRNEQKVIVVKGSSHV</sequence>
<evidence type="ECO:0000313" key="3">
    <source>
        <dbReference type="Proteomes" id="UP001652504"/>
    </source>
</evidence>
<gene>
    <name evidence="2" type="ORF">OE749_11445</name>
</gene>
<dbReference type="SUPFAM" id="SSF101801">
    <property type="entry name" value="Surface presentation of antigens (SPOA)"/>
    <property type="match status" value="1"/>
</dbReference>
<dbReference type="InterPro" id="IPR001543">
    <property type="entry name" value="FliN-like_C"/>
</dbReference>
<organism evidence="2 3">
    <name type="scientific">Fluctibacter corallii</name>
    <dbReference type="NCBI Taxonomy" id="2984329"/>
    <lineage>
        <taxon>Bacteria</taxon>
        <taxon>Pseudomonadati</taxon>
        <taxon>Pseudomonadota</taxon>
        <taxon>Gammaproteobacteria</taxon>
        <taxon>Alteromonadales</taxon>
        <taxon>Alteromonadaceae</taxon>
        <taxon>Fluctibacter</taxon>
    </lineage>
</organism>
<accession>A0ABT3AAI5</accession>
<dbReference type="RefSeq" id="WP_263712590.1">
    <property type="nucleotide sequence ID" value="NZ_JAOWKX010000005.1"/>
</dbReference>
<name>A0ABT3AAI5_9ALTE</name>
<dbReference type="EMBL" id="JAOWKX010000005">
    <property type="protein sequence ID" value="MCV2885307.1"/>
    <property type="molecule type" value="Genomic_DNA"/>
</dbReference>
<keyword evidence="2" id="KW-0966">Cell projection</keyword>
<dbReference type="InterPro" id="IPR036429">
    <property type="entry name" value="SpoA-like_sf"/>
</dbReference>
<feature type="domain" description="Flagellar motor switch protein FliN-like C-terminal" evidence="1">
    <location>
        <begin position="165"/>
        <end position="228"/>
    </location>
</feature>
<keyword evidence="3" id="KW-1185">Reference proteome</keyword>
<keyword evidence="2" id="KW-0282">Flagellum</keyword>
<evidence type="ECO:0000259" key="1">
    <source>
        <dbReference type="Pfam" id="PF01052"/>
    </source>
</evidence>
<dbReference type="Pfam" id="PF01052">
    <property type="entry name" value="FliMN_C"/>
    <property type="match status" value="1"/>
</dbReference>
<keyword evidence="2" id="KW-0969">Cilium</keyword>
<reference evidence="2 3" key="1">
    <citation type="submission" date="2022-10" db="EMBL/GenBank/DDBJ databases">
        <title>Aestuariibacter sp. AA17 isolated from Montipora capitata coral fragment.</title>
        <authorList>
            <person name="Emsley S.A."/>
            <person name="Pfannmuller K.M."/>
            <person name="Loughran R.M."/>
            <person name="Shlafstein M."/>
            <person name="Papke E."/>
            <person name="Saw J.H."/>
            <person name="Ushijima B."/>
            <person name="Videau P."/>
        </authorList>
    </citation>
    <scope>NUCLEOTIDE SEQUENCE [LARGE SCALE GENOMIC DNA]</scope>
    <source>
        <strain evidence="2 3">AA17</strain>
    </source>
</reference>
<comment type="caution">
    <text evidence="2">The sequence shown here is derived from an EMBL/GenBank/DDBJ whole genome shotgun (WGS) entry which is preliminary data.</text>
</comment>